<dbReference type="EMBL" id="JANBVB010000652">
    <property type="protein sequence ID" value="KAJ2892825.1"/>
    <property type="molecule type" value="Genomic_DNA"/>
</dbReference>
<keyword evidence="2" id="KW-1185">Reference proteome</keyword>
<evidence type="ECO:0000313" key="2">
    <source>
        <dbReference type="Proteomes" id="UP001139981"/>
    </source>
</evidence>
<protein>
    <submittedName>
        <fullName evidence="1">Pre-mRNA-splicing factor 8</fullName>
    </submittedName>
</protein>
<gene>
    <name evidence="1" type="primary">PRP8_1</name>
    <name evidence="1" type="ORF">IWW38_003070</name>
</gene>
<accession>A0ACC1M2Q0</accession>
<organism evidence="1 2">
    <name type="scientific">Coemansia aciculifera</name>
    <dbReference type="NCBI Taxonomy" id="417176"/>
    <lineage>
        <taxon>Eukaryota</taxon>
        <taxon>Fungi</taxon>
        <taxon>Fungi incertae sedis</taxon>
        <taxon>Zoopagomycota</taxon>
        <taxon>Kickxellomycotina</taxon>
        <taxon>Kickxellomycetes</taxon>
        <taxon>Kickxellales</taxon>
        <taxon>Kickxellaceae</taxon>
        <taxon>Coemansia</taxon>
    </lineage>
</organism>
<name>A0ACC1M2Q0_9FUNG</name>
<comment type="caution">
    <text evidence="1">The sequence shown here is derived from an EMBL/GenBank/DDBJ whole genome shotgun (WGS) entry which is preliminary data.</text>
</comment>
<proteinExistence type="predicted"/>
<dbReference type="Proteomes" id="UP001139981">
    <property type="component" value="Unassembled WGS sequence"/>
</dbReference>
<sequence>MLDPLEVTMLDFPNITIRGSEMQLPLQALLKIEKIGDMILKATEPKMSMWSCYDNWLATVSPYTAFSRLVLILRALHINNERAKIVLRPDKSTQTEPHHLWPSLSDEQWIKVENQLKDLILADYGKKNNVNVASLTASEVRDVILGMEIQAPSQQRQQIAEIEKQAREQQTQLTAITTKTHNVHGDEIVVTTTSNYESQAFKSKTEWRQRALAAENLPLRTKHLYVASDDISDTAHTYVLPKNLLKQFIAIADPRTQIAGYLFGVSPAGNDQVKEVHAIVLVPQWATHLQVHLPDRMPSHEYLRELEPLGWIHTMANELSHLSPQDATIHSRILARTADKAKARWDGERTVVMTCAFTPGSCSLTAYKLTPAGFEWGRDNKDMTSSSPEGYSPACFERVQMLLSDRFMGFFMVPEDDGVWNFNFMGSMHRPEMEYGLKLDVPRDFYDAMHRPSHFMTFGALEAGDAGDEADVEDELA</sequence>
<reference evidence="1" key="1">
    <citation type="submission" date="2022-07" db="EMBL/GenBank/DDBJ databases">
        <title>Phylogenomic reconstructions and comparative analyses of Kickxellomycotina fungi.</title>
        <authorList>
            <person name="Reynolds N.K."/>
            <person name="Stajich J.E."/>
            <person name="Barry K."/>
            <person name="Grigoriev I.V."/>
            <person name="Crous P."/>
            <person name="Smith M.E."/>
        </authorList>
    </citation>
    <scope>NUCLEOTIDE SEQUENCE</scope>
    <source>
        <strain evidence="1">CBS 190363</strain>
    </source>
</reference>
<evidence type="ECO:0000313" key="1">
    <source>
        <dbReference type="EMBL" id="KAJ2892825.1"/>
    </source>
</evidence>